<evidence type="ECO:0000256" key="5">
    <source>
        <dbReference type="ARBA" id="ARBA00022670"/>
    </source>
</evidence>
<dbReference type="AlphaFoldDB" id="A0A919CPC0"/>
<feature type="domain" description="Cytosol aminopeptidase" evidence="9">
    <location>
        <begin position="335"/>
        <end position="342"/>
    </location>
</feature>
<comment type="cofactor">
    <cofactor evidence="8">
        <name>Mn(2+)</name>
        <dbReference type="ChEBI" id="CHEBI:29035"/>
    </cofactor>
    <text evidence="8">Binds 2 manganese ions per subunit.</text>
</comment>
<comment type="function">
    <text evidence="8">Presumably involved in the processing and regular turnover of intracellular proteins. Catalyzes the removal of unsubstituted N-terminal amino acids from various peptides.</text>
</comment>
<reference evidence="10" key="1">
    <citation type="journal article" date="2014" name="Int. J. Syst. Evol. Microbiol.">
        <title>Complete genome sequence of Corynebacterium casei LMG S-19264T (=DSM 44701T), isolated from a smear-ripened cheese.</title>
        <authorList>
            <consortium name="US DOE Joint Genome Institute (JGI-PGF)"/>
            <person name="Walter F."/>
            <person name="Albersmeier A."/>
            <person name="Kalinowski J."/>
            <person name="Ruckert C."/>
        </authorList>
    </citation>
    <scope>NUCLEOTIDE SEQUENCE</scope>
    <source>
        <strain evidence="10">KCTC 42651</strain>
    </source>
</reference>
<feature type="binding site" evidence="8">
    <location>
        <position position="337"/>
    </location>
    <ligand>
        <name>Mn(2+)</name>
        <dbReference type="ChEBI" id="CHEBI:29035"/>
        <label>1</label>
    </ligand>
</feature>
<dbReference type="NCBIfam" id="NF002075">
    <property type="entry name" value="PRK00913.2-2"/>
    <property type="match status" value="1"/>
</dbReference>
<evidence type="ECO:0000256" key="7">
    <source>
        <dbReference type="ARBA" id="ARBA00023211"/>
    </source>
</evidence>
<keyword evidence="7 8" id="KW-0464">Manganese</keyword>
<protein>
    <recommendedName>
        <fullName evidence="8">Probable cytosol aminopeptidase</fullName>
        <ecNumber evidence="8">3.4.11.1</ecNumber>
    </recommendedName>
    <alternativeName>
        <fullName evidence="8">Leucine aminopeptidase</fullName>
        <shortName evidence="8">LAP</shortName>
        <ecNumber evidence="8">3.4.11.10</ecNumber>
    </alternativeName>
    <alternativeName>
        <fullName evidence="8">Leucyl aminopeptidase</fullName>
    </alternativeName>
</protein>
<feature type="binding site" evidence="8">
    <location>
        <position position="278"/>
    </location>
    <ligand>
        <name>Mn(2+)</name>
        <dbReference type="ChEBI" id="CHEBI:29035"/>
        <label>2</label>
    </ligand>
</feature>
<evidence type="ECO:0000313" key="11">
    <source>
        <dbReference type="Proteomes" id="UP000630353"/>
    </source>
</evidence>
<dbReference type="SUPFAM" id="SSF52949">
    <property type="entry name" value="Macro domain-like"/>
    <property type="match status" value="1"/>
</dbReference>
<feature type="active site" evidence="8">
    <location>
        <position position="341"/>
    </location>
</feature>
<dbReference type="PANTHER" id="PTHR11963">
    <property type="entry name" value="LEUCINE AMINOPEPTIDASE-RELATED"/>
    <property type="match status" value="1"/>
</dbReference>
<comment type="catalytic activity">
    <reaction evidence="2 8">
        <text>Release of an N-terminal amino acid, preferentially leucine, but not glutamic or aspartic acids.</text>
        <dbReference type="EC" id="3.4.11.10"/>
    </reaction>
</comment>
<feature type="binding site" evidence="8">
    <location>
        <position position="260"/>
    </location>
    <ligand>
        <name>Mn(2+)</name>
        <dbReference type="ChEBI" id="CHEBI:29035"/>
        <label>1</label>
    </ligand>
</feature>
<dbReference type="EMBL" id="BMZS01000004">
    <property type="protein sequence ID" value="GHD49591.1"/>
    <property type="molecule type" value="Genomic_DNA"/>
</dbReference>
<keyword evidence="11" id="KW-1185">Reference proteome</keyword>
<comment type="similarity">
    <text evidence="3 8">Belongs to the peptidase M17 family.</text>
</comment>
<dbReference type="InterPro" id="IPR008283">
    <property type="entry name" value="Peptidase_M17_N"/>
</dbReference>
<dbReference type="GO" id="GO:0030145">
    <property type="term" value="F:manganese ion binding"/>
    <property type="evidence" value="ECO:0007669"/>
    <property type="project" value="UniProtKB-UniRule"/>
</dbReference>
<evidence type="ECO:0000256" key="1">
    <source>
        <dbReference type="ARBA" id="ARBA00000135"/>
    </source>
</evidence>
<dbReference type="PANTHER" id="PTHR11963:SF23">
    <property type="entry name" value="CYTOSOL AMINOPEPTIDASE"/>
    <property type="match status" value="1"/>
</dbReference>
<dbReference type="HAMAP" id="MF_00181">
    <property type="entry name" value="Cytosol_peptidase_M17"/>
    <property type="match status" value="1"/>
</dbReference>
<dbReference type="InterPro" id="IPR043472">
    <property type="entry name" value="Macro_dom-like"/>
</dbReference>
<dbReference type="PRINTS" id="PR00481">
    <property type="entry name" value="LAMNOPPTDASE"/>
</dbReference>
<keyword evidence="4 8" id="KW-0031">Aminopeptidase</keyword>
<comment type="caution">
    <text evidence="10">The sequence shown here is derived from an EMBL/GenBank/DDBJ whole genome shotgun (WGS) entry which is preliminary data.</text>
</comment>
<evidence type="ECO:0000256" key="2">
    <source>
        <dbReference type="ARBA" id="ARBA00000967"/>
    </source>
</evidence>
<dbReference type="Gene3D" id="3.40.630.10">
    <property type="entry name" value="Zn peptidases"/>
    <property type="match status" value="1"/>
</dbReference>
<dbReference type="Pfam" id="PF00883">
    <property type="entry name" value="Peptidase_M17"/>
    <property type="match status" value="1"/>
</dbReference>
<name>A0A919CPC0_9PROT</name>
<keyword evidence="8" id="KW-0479">Metal-binding</keyword>
<organism evidence="10 11">
    <name type="scientific">Thalassobaculum fulvum</name>
    <dbReference type="NCBI Taxonomy" id="1633335"/>
    <lineage>
        <taxon>Bacteria</taxon>
        <taxon>Pseudomonadati</taxon>
        <taxon>Pseudomonadota</taxon>
        <taxon>Alphaproteobacteria</taxon>
        <taxon>Rhodospirillales</taxon>
        <taxon>Thalassobaculaceae</taxon>
        <taxon>Thalassobaculum</taxon>
    </lineage>
</organism>
<dbReference type="EC" id="3.4.11.10" evidence="8"/>
<comment type="catalytic activity">
    <reaction evidence="1 8">
        <text>Release of an N-terminal amino acid, Xaa-|-Yaa-, in which Xaa is preferably Leu, but may be other amino acids including Pro although not Arg or Lys, and Yaa may be Pro. Amino acid amides and methyl esters are also readily hydrolyzed, but rates on arylamides are exceedingly low.</text>
        <dbReference type="EC" id="3.4.11.1"/>
    </reaction>
</comment>
<dbReference type="Gene3D" id="3.40.220.10">
    <property type="entry name" value="Leucine Aminopeptidase, subunit E, domain 1"/>
    <property type="match status" value="1"/>
</dbReference>
<evidence type="ECO:0000256" key="8">
    <source>
        <dbReference type="HAMAP-Rule" id="MF_00181"/>
    </source>
</evidence>
<evidence type="ECO:0000256" key="3">
    <source>
        <dbReference type="ARBA" id="ARBA00009528"/>
    </source>
</evidence>
<dbReference type="SUPFAM" id="SSF53187">
    <property type="entry name" value="Zn-dependent exopeptidases"/>
    <property type="match status" value="1"/>
</dbReference>
<feature type="binding site" evidence="8">
    <location>
        <position position="339"/>
    </location>
    <ligand>
        <name>Mn(2+)</name>
        <dbReference type="ChEBI" id="CHEBI:29035"/>
        <label>1</label>
    </ligand>
</feature>
<dbReference type="GO" id="GO:0006508">
    <property type="term" value="P:proteolysis"/>
    <property type="evidence" value="ECO:0007669"/>
    <property type="project" value="UniProtKB-KW"/>
</dbReference>
<dbReference type="PROSITE" id="PS00631">
    <property type="entry name" value="CYTOSOL_AP"/>
    <property type="match status" value="1"/>
</dbReference>
<evidence type="ECO:0000313" key="10">
    <source>
        <dbReference type="EMBL" id="GHD49591.1"/>
    </source>
</evidence>
<dbReference type="EC" id="3.4.11.1" evidence="8"/>
<feature type="active site" evidence="8">
    <location>
        <position position="267"/>
    </location>
</feature>
<dbReference type="NCBIfam" id="NF002073">
    <property type="entry name" value="PRK00913.1-2"/>
    <property type="match status" value="1"/>
</dbReference>
<evidence type="ECO:0000259" key="9">
    <source>
        <dbReference type="PROSITE" id="PS00631"/>
    </source>
</evidence>
<feature type="binding site" evidence="8">
    <location>
        <position position="260"/>
    </location>
    <ligand>
        <name>Mn(2+)</name>
        <dbReference type="ChEBI" id="CHEBI:29035"/>
        <label>2</label>
    </ligand>
</feature>
<proteinExistence type="inferred from homology"/>
<dbReference type="InterPro" id="IPR023042">
    <property type="entry name" value="Peptidase_M17_leu_NH2_pept"/>
</dbReference>
<comment type="subcellular location">
    <subcellularLocation>
        <location evidence="8">Cytoplasm</location>
    </subcellularLocation>
</comment>
<dbReference type="Pfam" id="PF02789">
    <property type="entry name" value="Peptidase_M17_N"/>
    <property type="match status" value="1"/>
</dbReference>
<accession>A0A919CPC0</accession>
<feature type="binding site" evidence="8">
    <location>
        <position position="255"/>
    </location>
    <ligand>
        <name>Mn(2+)</name>
        <dbReference type="ChEBI" id="CHEBI:29035"/>
        <label>2</label>
    </ligand>
</feature>
<dbReference type="InterPro" id="IPR011356">
    <property type="entry name" value="Leucine_aapep/pepB"/>
</dbReference>
<feature type="binding site" evidence="8">
    <location>
        <position position="339"/>
    </location>
    <ligand>
        <name>Mn(2+)</name>
        <dbReference type="ChEBI" id="CHEBI:29035"/>
        <label>2</label>
    </ligand>
</feature>
<dbReference type="CDD" id="cd00433">
    <property type="entry name" value="Peptidase_M17"/>
    <property type="match status" value="1"/>
</dbReference>
<dbReference type="NCBIfam" id="NF002074">
    <property type="entry name" value="PRK00913.1-4"/>
    <property type="match status" value="1"/>
</dbReference>
<dbReference type="GO" id="GO:0005737">
    <property type="term" value="C:cytoplasm"/>
    <property type="evidence" value="ECO:0007669"/>
    <property type="project" value="UniProtKB-SubCell"/>
</dbReference>
<keyword evidence="8" id="KW-0963">Cytoplasm</keyword>
<reference evidence="10" key="2">
    <citation type="submission" date="2020-09" db="EMBL/GenBank/DDBJ databases">
        <authorList>
            <person name="Sun Q."/>
            <person name="Kim S."/>
        </authorList>
    </citation>
    <scope>NUCLEOTIDE SEQUENCE</scope>
    <source>
        <strain evidence="10">KCTC 42651</strain>
    </source>
</reference>
<dbReference type="RefSeq" id="WP_189989318.1">
    <property type="nucleotide sequence ID" value="NZ_BMZS01000004.1"/>
</dbReference>
<sequence length="490" mass="52202">MKIAFAKPGRPKKGALVVSVAEGGKLSPTAVAIDKESGGLIGKAIAGSRFTGKPHQTLTVFTPAGRVLLYGLGDPAKLDLKWAEAAGGGIYAALAQSGEKEVTVVTESGDEERAARAAHLALGAELRSYRFDKYRTTLKKDDRPSLEKLTVMVDGHAEAKKLYEVEAAIAEGVAFTRDLVSEPPNVLYPESFAERCLELKKLGVEVEVLGEKEMAKLGMNALLGVGQGSRRESKLAVMRWNGGGKNEQPVAFVGKGVCFDTGGISIKPAGGMEDMKFDMGGAGVVAGLMKAVAGRKAKANVIGVIGLVENMPDGNAQRPSDIVTSMSGQTIEIINTDAEGRLVLADALWYTKEKYKPAFMIDLATLTGAMMVALGEETCGYFANDDKLSDALKAAGDETGEAVWRMPLGDAYNKMMDSDVADMKNAGARWGGAITAACFLERFVDKTPWIHMDIAGVAWSRKDRATTPKGASGFGVRALDRLVRDYVEKR</sequence>
<gene>
    <name evidence="8 10" type="primary">pepA</name>
    <name evidence="10" type="ORF">GCM10017083_22060</name>
</gene>
<keyword evidence="5 8" id="KW-0645">Protease</keyword>
<keyword evidence="6 8" id="KW-0378">Hydrolase</keyword>
<evidence type="ECO:0000256" key="4">
    <source>
        <dbReference type="ARBA" id="ARBA00022438"/>
    </source>
</evidence>
<dbReference type="Proteomes" id="UP000630353">
    <property type="component" value="Unassembled WGS sequence"/>
</dbReference>
<dbReference type="NCBIfam" id="NF002077">
    <property type="entry name" value="PRK00913.2-4"/>
    <property type="match status" value="1"/>
</dbReference>
<dbReference type="GO" id="GO:0070006">
    <property type="term" value="F:metalloaminopeptidase activity"/>
    <property type="evidence" value="ECO:0007669"/>
    <property type="project" value="InterPro"/>
</dbReference>
<evidence type="ECO:0000256" key="6">
    <source>
        <dbReference type="ARBA" id="ARBA00022801"/>
    </source>
</evidence>
<dbReference type="InterPro" id="IPR000819">
    <property type="entry name" value="Peptidase_M17_C"/>
</dbReference>